<dbReference type="InterPro" id="IPR045394">
    <property type="entry name" value="Abhydrolase_dom"/>
</dbReference>
<evidence type="ECO:0000313" key="3">
    <source>
        <dbReference type="Proteomes" id="UP000765845"/>
    </source>
</evidence>
<dbReference type="Proteomes" id="UP000765845">
    <property type="component" value="Unassembled WGS sequence"/>
</dbReference>
<accession>A0ABX1GBJ3</accession>
<dbReference type="EMBL" id="JAAWWK010000001">
    <property type="protein sequence ID" value="NKI16534.1"/>
    <property type="molecule type" value="Genomic_DNA"/>
</dbReference>
<evidence type="ECO:0000313" key="2">
    <source>
        <dbReference type="EMBL" id="NKI16534.1"/>
    </source>
</evidence>
<evidence type="ECO:0000259" key="1">
    <source>
        <dbReference type="Pfam" id="PF20091"/>
    </source>
</evidence>
<proteinExistence type="predicted"/>
<dbReference type="Pfam" id="PF20091">
    <property type="entry name" value="Abhydrolase_10"/>
    <property type="match status" value="1"/>
</dbReference>
<name>A0ABX1GBJ3_9GAMM</name>
<keyword evidence="3" id="KW-1185">Reference proteome</keyword>
<organism evidence="2 3">
    <name type="scientific">Spongiibacter thalassae</name>
    <dbReference type="NCBI Taxonomy" id="2721624"/>
    <lineage>
        <taxon>Bacteria</taxon>
        <taxon>Pseudomonadati</taxon>
        <taxon>Pseudomonadota</taxon>
        <taxon>Gammaproteobacteria</taxon>
        <taxon>Cellvibrionales</taxon>
        <taxon>Spongiibacteraceae</taxon>
        <taxon>Spongiibacter</taxon>
    </lineage>
</organism>
<protein>
    <recommendedName>
        <fullName evidence="1">Alpha/beta hydrolase domain-containing protein</fullName>
    </recommendedName>
</protein>
<feature type="domain" description="Alpha/beta hydrolase" evidence="1">
    <location>
        <begin position="2"/>
        <end position="429"/>
    </location>
</feature>
<comment type="caution">
    <text evidence="2">The sequence shown here is derived from an EMBL/GenBank/DDBJ whole genome shotgun (WGS) entry which is preliminary data.</text>
</comment>
<reference evidence="2 3" key="1">
    <citation type="submission" date="2020-04" db="EMBL/GenBank/DDBJ databases">
        <authorList>
            <person name="Yoon J."/>
        </authorList>
    </citation>
    <scope>NUCLEOTIDE SEQUENCE [LARGE SCALE GENOMIC DNA]</scope>
    <source>
        <strain evidence="2 3">KMU-166</strain>
    </source>
</reference>
<sequence>MDEFDYEEFEFFVSGEAIPYEFQSTALPVSTTETSSNTGVQKYSTRFMVYRPKNPEDFNGIAIVEWTNVSAQFDIPLDLIWAHPFAFKHGYMYITVSAQEAGICGQKFDTGVCSPTSLKSWNAERYESLEHPGDDYSFDIFSQVIQAVRQTTNVELLDNYPDIEYVIAVGQSQSAGRLSGYLCNGADTAAQVVDGFIGDDDARIGTQCLPRVPNIQLWSEYAARPVESTSSENLEIWMTPGAPHEDKWQSLFEVEFSGANNLGAEPSVSAEELRETAGNWGQEGVVEGAGSTACLPEGNAYQKRYIFNTALHALTQWITTGLKPPTAPPIDFNPTATVGNTFSAHPGSYNLDEHGNALGGMRLPFMDVPVATYIGVTCSLFGKSIPFSLAKNMTLYESEDDYISKLSAAVNKAVEDGVLLREDAEDMMRRACAFPVVGGELTSCPEVNAQSYYD</sequence>
<gene>
    <name evidence="2" type="ORF">HCU74_03765</name>
</gene>